<feature type="region of interest" description="Disordered" evidence="1">
    <location>
        <begin position="1"/>
        <end position="20"/>
    </location>
</feature>
<gene>
    <name evidence="2" type="ORF">GPA24_03870</name>
</gene>
<keyword evidence="3" id="KW-1185">Reference proteome</keyword>
<comment type="caution">
    <text evidence="2">The sequence shown here is derived from an EMBL/GenBank/DDBJ whole genome shotgun (WGS) entry which is preliminary data.</text>
</comment>
<name>A0ABX1NSU2_9RHOO</name>
<evidence type="ECO:0000256" key="1">
    <source>
        <dbReference type="SAM" id="MobiDB-lite"/>
    </source>
</evidence>
<accession>A0ABX1NSU2</accession>
<sequence length="307" mass="33456">MTPTPTPTPTPTFSIPPKPPAGPIELGFALVDERELAAFARQERVTRDDYLERLGDARQCVTLPDDAEPTHFFLGSEFCEHLLPSIEAIDRAVALCERWGVTFGLVTPIACDSLFEPLRAALARLPAGAEVTVNDWGVARVVQREFPGLRPVAGRLLGKMLKDPRLPSATWARMYPNGLRAGPFREILDNLGIGRLELDFPPFGAADMYAGIDFPVGVRAPYGYIAKGRICKLGSLALDVPEKFSPGHRCRRECLGFSEVGARPGTRELQTSQRGNTMYYRHAPGMSAAIAEAVANGWVSRIVLSGA</sequence>
<dbReference type="Proteomes" id="UP000633943">
    <property type="component" value="Unassembled WGS sequence"/>
</dbReference>
<evidence type="ECO:0000313" key="2">
    <source>
        <dbReference type="EMBL" id="NMG14690.1"/>
    </source>
</evidence>
<dbReference type="EMBL" id="WTVP01000006">
    <property type="protein sequence ID" value="NMG14690.1"/>
    <property type="molecule type" value="Genomic_DNA"/>
</dbReference>
<protein>
    <submittedName>
        <fullName evidence="2">Uncharacterized protein</fullName>
    </submittedName>
</protein>
<dbReference type="RefSeq" id="WP_169201451.1">
    <property type="nucleotide sequence ID" value="NZ_CP059467.1"/>
</dbReference>
<reference evidence="2 3" key="1">
    <citation type="submission" date="2019-12" db="EMBL/GenBank/DDBJ databases">
        <title>Comparative genomics gives insights into the taxonomy of the Azoarcus-Aromatoleum group and reveals separate origins of nif in the plant-associated Azoarcus and non-plant-associated Aromatoleum sub-groups.</title>
        <authorList>
            <person name="Lafos M."/>
            <person name="Maluk M."/>
            <person name="Batista M."/>
            <person name="Junghare M."/>
            <person name="Carmona M."/>
            <person name="Faoro H."/>
            <person name="Cruz L.M."/>
            <person name="Battistoni F."/>
            <person name="De Souza E."/>
            <person name="Pedrosa F."/>
            <person name="Chen W.-M."/>
            <person name="Poole P.S."/>
            <person name="Dixon R.A."/>
            <person name="James E.K."/>
        </authorList>
    </citation>
    <scope>NUCLEOTIDE SEQUENCE [LARGE SCALE GENOMIC DNA]</scope>
    <source>
        <strain evidence="2 3">PbN1</strain>
    </source>
</reference>
<organism evidence="2 3">
    <name type="scientific">Aromatoleum bremense</name>
    <dbReference type="NCBI Taxonomy" id="76115"/>
    <lineage>
        <taxon>Bacteria</taxon>
        <taxon>Pseudomonadati</taxon>
        <taxon>Pseudomonadota</taxon>
        <taxon>Betaproteobacteria</taxon>
        <taxon>Rhodocyclales</taxon>
        <taxon>Rhodocyclaceae</taxon>
        <taxon>Aromatoleum</taxon>
    </lineage>
</organism>
<proteinExistence type="predicted"/>
<evidence type="ECO:0000313" key="3">
    <source>
        <dbReference type="Proteomes" id="UP000633943"/>
    </source>
</evidence>